<proteinExistence type="predicted"/>
<evidence type="ECO:0000313" key="2">
    <source>
        <dbReference type="EMBL" id="SKB88074.1"/>
    </source>
</evidence>
<dbReference type="InterPro" id="IPR008334">
    <property type="entry name" value="5'-Nucleotdase_C"/>
</dbReference>
<dbReference type="InterPro" id="IPR006179">
    <property type="entry name" value="5_nucleotidase/apyrase"/>
</dbReference>
<name>A0A1T5EVT0_9BACT</name>
<dbReference type="PANTHER" id="PTHR11575">
    <property type="entry name" value="5'-NUCLEOTIDASE-RELATED"/>
    <property type="match status" value="1"/>
</dbReference>
<accession>A0A1T5EVT0</accession>
<dbReference type="Pfam" id="PF02872">
    <property type="entry name" value="5_nucleotid_C"/>
    <property type="match status" value="1"/>
</dbReference>
<dbReference type="EMBL" id="FUYV01000006">
    <property type="protein sequence ID" value="SKB88074.1"/>
    <property type="molecule type" value="Genomic_DNA"/>
</dbReference>
<organism evidence="2 3">
    <name type="scientific">Alkalitalea saponilacus</name>
    <dbReference type="NCBI Taxonomy" id="889453"/>
    <lineage>
        <taxon>Bacteria</taxon>
        <taxon>Pseudomonadati</taxon>
        <taxon>Bacteroidota</taxon>
        <taxon>Bacteroidia</taxon>
        <taxon>Marinilabiliales</taxon>
        <taxon>Marinilabiliaceae</taxon>
        <taxon>Alkalitalea</taxon>
    </lineage>
</organism>
<dbReference type="GO" id="GO:0016787">
    <property type="term" value="F:hydrolase activity"/>
    <property type="evidence" value="ECO:0007669"/>
    <property type="project" value="InterPro"/>
</dbReference>
<sequence length="251" mass="28302">MRTLLIFILFPLLIYSCNQQHSYQLENVDIIKIDASIPQNEKIVSIIEPYRDSLEQIMNEVIGKNKATIRSVKPESPLSSFVADLVLKAGKDFLERQHADELPVISVVNVRGLRAPLPAGDITIRNAFEVMPFENQMVAVKLNGKQIETLFNHIASIDGDGISGASFTLIEDRAEKIRIHNKKPIPDSLYWVITSDYLAAGGDHYNVFQESDQILTSKRTIRDLIIAHIKMLNKNGEIIKPDNTVRITVKQ</sequence>
<feature type="domain" description="5'-Nucleotidase C-terminal" evidence="1">
    <location>
        <begin position="68"/>
        <end position="210"/>
    </location>
</feature>
<evidence type="ECO:0000313" key="3">
    <source>
        <dbReference type="Proteomes" id="UP000191055"/>
    </source>
</evidence>
<dbReference type="PRINTS" id="PR01607">
    <property type="entry name" value="APYRASEFAMLY"/>
</dbReference>
<reference evidence="2 3" key="1">
    <citation type="submission" date="2017-02" db="EMBL/GenBank/DDBJ databases">
        <authorList>
            <person name="Peterson S.W."/>
        </authorList>
    </citation>
    <scope>NUCLEOTIDE SEQUENCE [LARGE SCALE GENOMIC DNA]</scope>
    <source>
        <strain evidence="2 3">DSM 24412</strain>
    </source>
</reference>
<gene>
    <name evidence="2" type="ORF">SAMN03080601_01423</name>
</gene>
<dbReference type="KEGG" id="asx:CDL62_01960"/>
<keyword evidence="3" id="KW-1185">Reference proteome</keyword>
<dbReference type="Gene3D" id="3.90.780.10">
    <property type="entry name" value="5'-Nucleotidase, C-terminal domain"/>
    <property type="match status" value="1"/>
</dbReference>
<dbReference type="PROSITE" id="PS51257">
    <property type="entry name" value="PROKAR_LIPOPROTEIN"/>
    <property type="match status" value="1"/>
</dbReference>
<dbReference type="PANTHER" id="PTHR11575:SF24">
    <property type="entry name" value="5'-NUCLEOTIDASE"/>
    <property type="match status" value="1"/>
</dbReference>
<dbReference type="STRING" id="889453.SAMN03080601_01423"/>
<dbReference type="Proteomes" id="UP000191055">
    <property type="component" value="Unassembled WGS sequence"/>
</dbReference>
<dbReference type="AlphaFoldDB" id="A0A1T5EVT0"/>
<dbReference type="GO" id="GO:0030288">
    <property type="term" value="C:outer membrane-bounded periplasmic space"/>
    <property type="evidence" value="ECO:0007669"/>
    <property type="project" value="TreeGrafter"/>
</dbReference>
<dbReference type="InterPro" id="IPR036907">
    <property type="entry name" value="5'-Nucleotdase_C_sf"/>
</dbReference>
<dbReference type="GO" id="GO:0009166">
    <property type="term" value="P:nucleotide catabolic process"/>
    <property type="evidence" value="ECO:0007669"/>
    <property type="project" value="InterPro"/>
</dbReference>
<evidence type="ECO:0000259" key="1">
    <source>
        <dbReference type="Pfam" id="PF02872"/>
    </source>
</evidence>
<dbReference type="SUPFAM" id="SSF55816">
    <property type="entry name" value="5'-nucleotidase (syn. UDP-sugar hydrolase), C-terminal domain"/>
    <property type="match status" value="1"/>
</dbReference>
<protein>
    <submittedName>
        <fullName evidence="2">5'-nucleotidase, C-terminal domain</fullName>
    </submittedName>
</protein>